<dbReference type="RefSeq" id="WP_127724234.1">
    <property type="nucleotide sequence ID" value="NZ_RLIH01000004.1"/>
</dbReference>
<dbReference type="OrthoDB" id="46571at2"/>
<feature type="transmembrane region" description="Helical" evidence="5">
    <location>
        <begin position="20"/>
        <end position="38"/>
    </location>
</feature>
<keyword evidence="5" id="KW-1133">Transmembrane helix</keyword>
<sequence length="131" mass="15195">MFLQVARDYDENSIKELSPLALAFLGDAVFELLVRSFILNKNKNPKKLHVEAIGYVKAKAQADFINKIKDELTEEEYMVYKRGRNTKSHTVPKNANVNEYREATGLECLFGYLYLLDRGNRILDLFEKMEV</sequence>
<evidence type="ECO:0000256" key="2">
    <source>
        <dbReference type="ARBA" id="ARBA00022759"/>
    </source>
</evidence>
<proteinExistence type="inferred from homology"/>
<name>A0A437S7M5_9FIRM</name>
<comment type="subunit">
    <text evidence="4">Homodimer.</text>
</comment>
<dbReference type="Pfam" id="PF00636">
    <property type="entry name" value="Ribonuclease_3"/>
    <property type="match status" value="1"/>
</dbReference>
<keyword evidence="5" id="KW-0812">Transmembrane</keyword>
<dbReference type="InterPro" id="IPR000999">
    <property type="entry name" value="RNase_III_dom"/>
</dbReference>
<dbReference type="Gene3D" id="1.10.1520.10">
    <property type="entry name" value="Ribonuclease III domain"/>
    <property type="match status" value="1"/>
</dbReference>
<evidence type="ECO:0000256" key="4">
    <source>
        <dbReference type="HAMAP-Rule" id="MF_01468"/>
    </source>
</evidence>
<dbReference type="InterPro" id="IPR008226">
    <property type="entry name" value="Mini3_fam"/>
</dbReference>
<evidence type="ECO:0000256" key="5">
    <source>
        <dbReference type="SAM" id="Phobius"/>
    </source>
</evidence>
<keyword evidence="4" id="KW-0690">Ribosome biogenesis</keyword>
<gene>
    <name evidence="4" type="primary">mrnC</name>
    <name evidence="7" type="ORF">EF514_04015</name>
</gene>
<dbReference type="PANTHER" id="PTHR34276">
    <property type="entry name" value="MINI-RIBONUCLEASE 3"/>
    <property type="match status" value="1"/>
</dbReference>
<evidence type="ECO:0000259" key="6">
    <source>
        <dbReference type="Pfam" id="PF00636"/>
    </source>
</evidence>
<comment type="function">
    <text evidence="4">Involved in correct processing of both the 5' and 3' ends of 23S rRNA precursor. Processes 30S rRNA precursor transcript even in absence of ribonuclease 3 (Rnc); Rnc processes 30S rRNA into smaller rRNA precursors.</text>
</comment>
<keyword evidence="4" id="KW-0694">RNA-binding</keyword>
<dbReference type="AlphaFoldDB" id="A0A437S7M5"/>
<evidence type="ECO:0000256" key="1">
    <source>
        <dbReference type="ARBA" id="ARBA00022722"/>
    </source>
</evidence>
<comment type="similarity">
    <text evidence="4">Belongs to the MrnC RNase family.</text>
</comment>
<dbReference type="InterPro" id="IPR036389">
    <property type="entry name" value="RNase_III_sf"/>
</dbReference>
<keyword evidence="4" id="KW-0699">rRNA-binding</keyword>
<reference evidence="7 8" key="1">
    <citation type="submission" date="2018-11" db="EMBL/GenBank/DDBJ databases">
        <title>Genome sequencing and assembly of Anaerosphaera sp. nov., GS7-6-2.</title>
        <authorList>
            <person name="Rettenmaier R."/>
            <person name="Liebl W."/>
            <person name="Zverlov V."/>
        </authorList>
    </citation>
    <scope>NUCLEOTIDE SEQUENCE [LARGE SCALE GENOMIC DNA]</scope>
    <source>
        <strain evidence="7 8">GS7-6-2</strain>
    </source>
</reference>
<dbReference type="GO" id="GO:0006364">
    <property type="term" value="P:rRNA processing"/>
    <property type="evidence" value="ECO:0007669"/>
    <property type="project" value="UniProtKB-UniRule"/>
</dbReference>
<feature type="domain" description="RNase III" evidence="6">
    <location>
        <begin position="21"/>
        <end position="115"/>
    </location>
</feature>
<dbReference type="HAMAP" id="MF_01468">
    <property type="entry name" value="RNase_Mini_III"/>
    <property type="match status" value="1"/>
</dbReference>
<keyword evidence="4" id="KW-0460">Magnesium</keyword>
<dbReference type="PIRSF" id="PIRSF005520">
    <property type="entry name" value="UCP005520"/>
    <property type="match status" value="1"/>
</dbReference>
<dbReference type="EC" id="3.1.26.-" evidence="4"/>
<keyword evidence="1 4" id="KW-0540">Nuclease</keyword>
<keyword evidence="4" id="KW-0963">Cytoplasm</keyword>
<evidence type="ECO:0000256" key="3">
    <source>
        <dbReference type="ARBA" id="ARBA00022801"/>
    </source>
</evidence>
<keyword evidence="8" id="KW-1185">Reference proteome</keyword>
<dbReference type="GO" id="GO:0004525">
    <property type="term" value="F:ribonuclease III activity"/>
    <property type="evidence" value="ECO:0007669"/>
    <property type="project" value="InterPro"/>
</dbReference>
<comment type="cofactor">
    <cofactor evidence="4">
        <name>Mg(2+)</name>
        <dbReference type="ChEBI" id="CHEBI:18420"/>
    </cofactor>
</comment>
<dbReference type="GO" id="GO:0019843">
    <property type="term" value="F:rRNA binding"/>
    <property type="evidence" value="ECO:0007669"/>
    <property type="project" value="UniProtKB-UniRule"/>
</dbReference>
<accession>A0A437S7M5</accession>
<evidence type="ECO:0000313" key="8">
    <source>
        <dbReference type="Proteomes" id="UP000288812"/>
    </source>
</evidence>
<keyword evidence="5" id="KW-0472">Membrane</keyword>
<feature type="active site" evidence="4">
    <location>
        <position position="27"/>
    </location>
</feature>
<keyword evidence="2 4" id="KW-0255">Endonuclease</keyword>
<keyword evidence="3 4" id="KW-0378">Hydrolase</keyword>
<comment type="caution">
    <text evidence="7">The sequence shown here is derived from an EMBL/GenBank/DDBJ whole genome shotgun (WGS) entry which is preliminary data.</text>
</comment>
<dbReference type="Proteomes" id="UP000288812">
    <property type="component" value="Unassembled WGS sequence"/>
</dbReference>
<dbReference type="SUPFAM" id="SSF69065">
    <property type="entry name" value="RNase III domain-like"/>
    <property type="match status" value="1"/>
</dbReference>
<dbReference type="GO" id="GO:0005737">
    <property type="term" value="C:cytoplasm"/>
    <property type="evidence" value="ECO:0007669"/>
    <property type="project" value="UniProtKB-SubCell"/>
</dbReference>
<dbReference type="EMBL" id="RLIH01000004">
    <property type="protein sequence ID" value="RVU55063.1"/>
    <property type="molecule type" value="Genomic_DNA"/>
</dbReference>
<organism evidence="7 8">
    <name type="scientific">Anaerosphaera multitolerans</name>
    <dbReference type="NCBI Taxonomy" id="2487351"/>
    <lineage>
        <taxon>Bacteria</taxon>
        <taxon>Bacillati</taxon>
        <taxon>Bacillota</taxon>
        <taxon>Tissierellia</taxon>
        <taxon>Tissierellales</taxon>
        <taxon>Peptoniphilaceae</taxon>
        <taxon>Anaerosphaera</taxon>
    </lineage>
</organism>
<keyword evidence="4" id="KW-0698">rRNA processing</keyword>
<evidence type="ECO:0000313" key="7">
    <source>
        <dbReference type="EMBL" id="RVU55063.1"/>
    </source>
</evidence>
<protein>
    <recommendedName>
        <fullName evidence="4">Mini-ribonuclease 3</fullName>
        <shortName evidence="4">Mini-3</shortName>
        <shortName evidence="4">Mini-RNase 3</shortName>
        <ecNumber evidence="4">3.1.26.-</ecNumber>
    </recommendedName>
    <alternativeName>
        <fullName evidence="4">Mini-RNase III</fullName>
        <shortName evidence="4">Mini-III</shortName>
    </alternativeName>
</protein>
<comment type="subcellular location">
    <subcellularLocation>
        <location evidence="4">Cytoplasm</location>
    </subcellularLocation>
</comment>
<dbReference type="PANTHER" id="PTHR34276:SF1">
    <property type="entry name" value="MINI-RIBONUCLEASE 3"/>
    <property type="match status" value="1"/>
</dbReference>